<sequence>MFIYPLLTTSEQASLPKLIAQPIAIPNKFADSTHQLFYCQTAKGEMVLKVCNQATIEKSHFWLGANHLFAADFPNSLGNIHLTHHFLEKNGVLAVPDFVSASARRFVIAQFLAGKDIETEHITDQWVIQLAEHIARLHQCTYSNWGKLHAPQFYAKQWASRLHETLVVLVKQHGSLATKPLVTEILAHAKNINETEFVPMMLDLRWDQFRCLRNNDLALIDLDAFVIAPRALDLVLLEYVLTPSQLAVFKKHYIQTHTWPDHTADTPCYQLLLFLMNVMGETNLAKWMQQI</sequence>
<reference evidence="3" key="1">
    <citation type="journal article" date="2019" name="Int. J. Syst. Evol. Microbiol.">
        <title>The Global Catalogue of Microorganisms (GCM) 10K type strain sequencing project: providing services to taxonomists for standard genome sequencing and annotation.</title>
        <authorList>
            <consortium name="The Broad Institute Genomics Platform"/>
            <consortium name="The Broad Institute Genome Sequencing Center for Infectious Disease"/>
            <person name="Wu L."/>
            <person name="Ma J."/>
        </authorList>
    </citation>
    <scope>NUCLEOTIDE SEQUENCE [LARGE SCALE GENOMIC DNA]</scope>
    <source>
        <strain evidence="3">CCUG 58411</strain>
    </source>
</reference>
<gene>
    <name evidence="2" type="ORF">ACFQ2T_00450</name>
</gene>
<accession>A0ABW3PDX3</accession>
<dbReference type="EMBL" id="JBHTLN010000001">
    <property type="protein sequence ID" value="MFD1120960.1"/>
    <property type="molecule type" value="Genomic_DNA"/>
</dbReference>
<feature type="domain" description="Aminoglycoside phosphotransferase" evidence="1">
    <location>
        <begin position="34"/>
        <end position="253"/>
    </location>
</feature>
<proteinExistence type="predicted"/>
<name>A0ABW3PDX3_9PROT</name>
<comment type="caution">
    <text evidence="2">The sequence shown here is derived from an EMBL/GenBank/DDBJ whole genome shotgun (WGS) entry which is preliminary data.</text>
</comment>
<dbReference type="Pfam" id="PF01636">
    <property type="entry name" value="APH"/>
    <property type="match status" value="1"/>
</dbReference>
<organism evidence="2 3">
    <name type="scientific">Methylophilus flavus</name>
    <dbReference type="NCBI Taxonomy" id="640084"/>
    <lineage>
        <taxon>Bacteria</taxon>
        <taxon>Pseudomonadati</taxon>
        <taxon>Pseudomonadota</taxon>
        <taxon>Betaproteobacteria</taxon>
        <taxon>Nitrosomonadales</taxon>
        <taxon>Methylophilaceae</taxon>
        <taxon>Methylophilus</taxon>
    </lineage>
</organism>
<dbReference type="Proteomes" id="UP001597206">
    <property type="component" value="Unassembled WGS sequence"/>
</dbReference>
<dbReference type="RefSeq" id="WP_379029005.1">
    <property type="nucleotide sequence ID" value="NZ_JBHTLN010000001.1"/>
</dbReference>
<evidence type="ECO:0000313" key="3">
    <source>
        <dbReference type="Proteomes" id="UP001597206"/>
    </source>
</evidence>
<protein>
    <submittedName>
        <fullName evidence="2">Phosphotransferase</fullName>
    </submittedName>
</protein>
<dbReference type="InterPro" id="IPR011009">
    <property type="entry name" value="Kinase-like_dom_sf"/>
</dbReference>
<evidence type="ECO:0000313" key="2">
    <source>
        <dbReference type="EMBL" id="MFD1120960.1"/>
    </source>
</evidence>
<keyword evidence="3" id="KW-1185">Reference proteome</keyword>
<evidence type="ECO:0000259" key="1">
    <source>
        <dbReference type="Pfam" id="PF01636"/>
    </source>
</evidence>
<dbReference type="InterPro" id="IPR002575">
    <property type="entry name" value="Aminoglycoside_PTrfase"/>
</dbReference>
<dbReference type="SUPFAM" id="SSF56112">
    <property type="entry name" value="Protein kinase-like (PK-like)"/>
    <property type="match status" value="1"/>
</dbReference>